<gene>
    <name evidence="2" type="ORF">FHETE_5859</name>
</gene>
<dbReference type="Pfam" id="PF25000">
    <property type="entry name" value="DUF7779"/>
    <property type="match status" value="1"/>
</dbReference>
<evidence type="ECO:0000313" key="2">
    <source>
        <dbReference type="EMBL" id="KAF5667156.1"/>
    </source>
</evidence>
<dbReference type="PANTHER" id="PTHR46082:SF6">
    <property type="entry name" value="AAA+ ATPASE DOMAIN-CONTAINING PROTEIN-RELATED"/>
    <property type="match status" value="1"/>
</dbReference>
<dbReference type="SUPFAM" id="SSF52540">
    <property type="entry name" value="P-loop containing nucleoside triphosphate hydrolases"/>
    <property type="match status" value="1"/>
</dbReference>
<feature type="domain" description="DUF7779" evidence="1">
    <location>
        <begin position="456"/>
        <end position="536"/>
    </location>
</feature>
<dbReference type="SUPFAM" id="SSF48452">
    <property type="entry name" value="TPR-like"/>
    <property type="match status" value="2"/>
</dbReference>
<dbReference type="Proteomes" id="UP000567885">
    <property type="component" value="Unassembled WGS sequence"/>
</dbReference>
<dbReference type="InterPro" id="IPR027417">
    <property type="entry name" value="P-loop_NTPase"/>
</dbReference>
<reference evidence="2 3" key="1">
    <citation type="submission" date="2020-05" db="EMBL/GenBank/DDBJ databases">
        <title>Identification and distribution of gene clusters putatively required for synthesis of sphingolipid metabolism inhibitors in phylogenetically diverse species of the filamentous fungus Fusarium.</title>
        <authorList>
            <person name="Kim H.-S."/>
            <person name="Busman M."/>
            <person name="Brown D.W."/>
            <person name="Divon H."/>
            <person name="Uhlig S."/>
            <person name="Proctor R.H."/>
        </authorList>
    </citation>
    <scope>NUCLEOTIDE SEQUENCE [LARGE SCALE GENOMIC DNA]</scope>
    <source>
        <strain evidence="2 3">NRRL 20693</strain>
    </source>
</reference>
<dbReference type="OrthoDB" id="20872at2759"/>
<dbReference type="Gene3D" id="1.25.40.10">
    <property type="entry name" value="Tetratricopeptide repeat domain"/>
    <property type="match status" value="2"/>
</dbReference>
<name>A0A8H5WP91_FUSHE</name>
<dbReference type="EMBL" id="JAAGWQ010000103">
    <property type="protein sequence ID" value="KAF5667156.1"/>
    <property type="molecule type" value="Genomic_DNA"/>
</dbReference>
<dbReference type="PANTHER" id="PTHR46082">
    <property type="entry name" value="ATP/GTP-BINDING PROTEIN-RELATED"/>
    <property type="match status" value="1"/>
</dbReference>
<dbReference type="Gene3D" id="3.40.50.300">
    <property type="entry name" value="P-loop containing nucleotide triphosphate hydrolases"/>
    <property type="match status" value="1"/>
</dbReference>
<evidence type="ECO:0000313" key="3">
    <source>
        <dbReference type="Proteomes" id="UP000567885"/>
    </source>
</evidence>
<organism evidence="2 3">
    <name type="scientific">Fusarium heterosporum</name>
    <dbReference type="NCBI Taxonomy" id="42747"/>
    <lineage>
        <taxon>Eukaryota</taxon>
        <taxon>Fungi</taxon>
        <taxon>Dikarya</taxon>
        <taxon>Ascomycota</taxon>
        <taxon>Pezizomycotina</taxon>
        <taxon>Sordariomycetes</taxon>
        <taxon>Hypocreomycetidae</taxon>
        <taxon>Hypocreales</taxon>
        <taxon>Nectriaceae</taxon>
        <taxon>Fusarium</taxon>
        <taxon>Fusarium heterosporum species complex</taxon>
    </lineage>
</organism>
<dbReference type="Pfam" id="PF13424">
    <property type="entry name" value="TPR_12"/>
    <property type="match status" value="3"/>
</dbReference>
<dbReference type="AlphaFoldDB" id="A0A8H5WP91"/>
<proteinExistence type="predicted"/>
<sequence length="880" mass="100336">MAEIVGLTSSIIAIAELSAKLVAYSNALRHARVDISRMQTQLASLDICLKAAQHLINDPKNQALVISRSLIDSVNKCQDELAQIQAKLDPGSARKAMRKFGLRAFKWPFDCREINEILTSLEQYKQSITLCLQMDQTTILLDISQKFEGVSLGHHDQRSISHTPCFNVPFDRDSDFVHRPDVTEWLKEQYTGPSRRMALVGLGGLGKSQVAIHFAHQTQEESPETNVFWVHASSKPRFEEGYRSIAEKMQLPKRDDPGTDILALVRDFLQTDGCGSWLMILDNADDLNLFYSVRNNKSVSVAGVNERSTFAATDQRLLAAYLPKCRNGNILITSRSLDVAERLTGSHKNIFQISIMDNDQGLQLFRNKLIGEFDEAEAIELLRALDYIPLAITQTSAYINRRAPRESVRTYLDTFRQSDQKKSSLLNRDAGDLRRDDTVSNSVITTWQVTFEQIRREAPSASRLLSFMSFFNPHGIPEFVLRDYSAHSIQEVDGDLDDFENDLDVLRGYSLVSVTAAKDLCEMHAMVQVCTRTWISNSGNVEEWRKLFLQSMSRCFPNGEFETWPLCKLLLPHLESVTKVEPLTEDLEGWAGLLLDYGYYMKQMENVKLAEELTKRALTAYTKVLGENHPDTLDCMEQLAAVYRCQCRWEEAKRILLNLTNPQTRVLGEGHRVTLRAMDGLAQVYRKQARYDEAEEIRLRLLEVHKLVLGEEHPHFMSNLSNLAVIYFHQGRFEKAEEINLWQVKVAKRVLGEDHPDTLASLRNIAVGYMQKGEEHPDTLMGLTLLASTYAAQDRMQEAEEIQRGVVDKLKEVLGEGHPDTLRSLYQLGRFMAEQGRFQESLELMRHTAALQLEVFDRDHPEVILYRETIEELEELCEGL</sequence>
<dbReference type="InterPro" id="IPR056681">
    <property type="entry name" value="DUF7779"/>
</dbReference>
<evidence type="ECO:0000259" key="1">
    <source>
        <dbReference type="Pfam" id="PF25000"/>
    </source>
</evidence>
<dbReference type="InterPro" id="IPR011990">
    <property type="entry name" value="TPR-like_helical_dom_sf"/>
</dbReference>
<accession>A0A8H5WP91</accession>
<comment type="caution">
    <text evidence="2">The sequence shown here is derived from an EMBL/GenBank/DDBJ whole genome shotgun (WGS) entry which is preliminary data.</text>
</comment>
<keyword evidence="3" id="KW-1185">Reference proteome</keyword>
<dbReference type="InterPro" id="IPR053137">
    <property type="entry name" value="NLR-like"/>
</dbReference>
<protein>
    <submittedName>
        <fullName evidence="2">Kinesin light chain</fullName>
    </submittedName>
</protein>